<dbReference type="Pfam" id="PF12009">
    <property type="entry name" value="Telomerase_RBD"/>
    <property type="match status" value="1"/>
</dbReference>
<evidence type="ECO:0000256" key="12">
    <source>
        <dbReference type="ARBA" id="ARBA00023242"/>
    </source>
</evidence>
<dbReference type="Gene3D" id="1.10.132.70">
    <property type="match status" value="1"/>
</dbReference>
<proteinExistence type="inferred from homology"/>
<comment type="subcellular location">
    <subcellularLocation>
        <location evidence="18">Nucleus</location>
    </subcellularLocation>
    <subcellularLocation>
        <location evidence="18">Chromosome</location>
        <location evidence="18">Telomere</location>
    </subcellularLocation>
</comment>
<evidence type="ECO:0000256" key="17">
    <source>
        <dbReference type="ARBA" id="ARBA00061974"/>
    </source>
</evidence>
<dbReference type="GO" id="GO:0042162">
    <property type="term" value="F:telomeric DNA binding"/>
    <property type="evidence" value="ECO:0007669"/>
    <property type="project" value="TreeGrafter"/>
</dbReference>
<evidence type="ECO:0000256" key="2">
    <source>
        <dbReference type="ARBA" id="ARBA00012493"/>
    </source>
</evidence>
<dbReference type="CDD" id="cd01648">
    <property type="entry name" value="TERT"/>
    <property type="match status" value="1"/>
</dbReference>
<evidence type="ECO:0000313" key="21">
    <source>
        <dbReference type="EMBL" id="CAJ1083756.1"/>
    </source>
</evidence>
<dbReference type="InterPro" id="IPR043502">
    <property type="entry name" value="DNA/RNA_pol_sf"/>
</dbReference>
<dbReference type="GO" id="GO:0000781">
    <property type="term" value="C:chromosome, telomeric region"/>
    <property type="evidence" value="ECO:0007669"/>
    <property type="project" value="UniProtKB-SubCell"/>
</dbReference>
<dbReference type="PANTHER" id="PTHR12066:SF0">
    <property type="entry name" value="TELOMERASE REVERSE TRANSCRIPTASE"/>
    <property type="match status" value="1"/>
</dbReference>
<keyword evidence="13" id="KW-0687">Ribonucleoprotein</keyword>
<evidence type="ECO:0000256" key="15">
    <source>
        <dbReference type="ARBA" id="ARBA00048173"/>
    </source>
</evidence>
<dbReference type="GO" id="GO:0046872">
    <property type="term" value="F:metal ion binding"/>
    <property type="evidence" value="ECO:0007669"/>
    <property type="project" value="UniProtKB-KW"/>
</dbReference>
<feature type="domain" description="Reverse transcriptase" evidence="20">
    <location>
        <begin position="559"/>
        <end position="884"/>
    </location>
</feature>
<keyword evidence="11 18" id="KW-0695">RNA-directed DNA polymerase</keyword>
<evidence type="ECO:0000256" key="18">
    <source>
        <dbReference type="RuleBase" id="RU365061"/>
    </source>
</evidence>
<dbReference type="InterPro" id="IPR000477">
    <property type="entry name" value="RT_dom"/>
</dbReference>
<evidence type="ECO:0000256" key="14">
    <source>
        <dbReference type="ARBA" id="ARBA00032044"/>
    </source>
</evidence>
<dbReference type="EMBL" id="OY660884">
    <property type="protein sequence ID" value="CAJ1083756.1"/>
    <property type="molecule type" value="Genomic_DNA"/>
</dbReference>
<dbReference type="GO" id="GO:0007004">
    <property type="term" value="P:telomere maintenance via telomerase"/>
    <property type="evidence" value="ECO:0007669"/>
    <property type="project" value="TreeGrafter"/>
</dbReference>
<evidence type="ECO:0000256" key="7">
    <source>
        <dbReference type="ARBA" id="ARBA00022723"/>
    </source>
</evidence>
<evidence type="ECO:0000256" key="1">
    <source>
        <dbReference type="ARBA" id="ARBA00008001"/>
    </source>
</evidence>
<dbReference type="PROSITE" id="PS50878">
    <property type="entry name" value="RT_POL"/>
    <property type="match status" value="1"/>
</dbReference>
<keyword evidence="7 18" id="KW-0479">Metal-binding</keyword>
<dbReference type="InterPro" id="IPR003545">
    <property type="entry name" value="Telomerase_RT"/>
</dbReference>
<feature type="compositionally biased region" description="Basic residues" evidence="19">
    <location>
        <begin position="192"/>
        <end position="209"/>
    </location>
</feature>
<evidence type="ECO:0000256" key="19">
    <source>
        <dbReference type="SAM" id="MobiDB-lite"/>
    </source>
</evidence>
<organism evidence="21 22">
    <name type="scientific">Xyrichtys novacula</name>
    <name type="common">Pearly razorfish</name>
    <name type="synonym">Hemipteronotus novacula</name>
    <dbReference type="NCBI Taxonomy" id="13765"/>
    <lineage>
        <taxon>Eukaryota</taxon>
        <taxon>Metazoa</taxon>
        <taxon>Chordata</taxon>
        <taxon>Craniata</taxon>
        <taxon>Vertebrata</taxon>
        <taxon>Euteleostomi</taxon>
        <taxon>Actinopterygii</taxon>
        <taxon>Neopterygii</taxon>
        <taxon>Teleostei</taxon>
        <taxon>Neoteleostei</taxon>
        <taxon>Acanthomorphata</taxon>
        <taxon>Eupercaria</taxon>
        <taxon>Labriformes</taxon>
        <taxon>Labridae</taxon>
        <taxon>Xyrichtys</taxon>
    </lineage>
</organism>
<sequence length="1081" mass="122667">MSSSMSSITLNILQSLYQHTESLEAFAQSIAVREGEKIVLVQPSDTNRFKTFVKGVFICFDKKPQDGWSCNETCTFPELLAVVLNTIIRKNKKNVLAHGYNLLPFTQEQRNADLFKLQGEITQSAAYIRGSCLWKQVASRLGTDITRYLLEGCAVFVAVPPSCLFQVCGVPIYDRVQVASASTGFYLQPRSNGKKRARPDKSVWNRKRKRETDQTDETDMETLPGKKRRVGQEGPTNEIQQDCFETLEKEQPLSAKSAPSLKPLENSAAGLEQPGGMQTRTNPSKGEPTWRSGTYPPLPPSQCFIYSHGLLYGGKGMGGLLLNRKRNSADGRSKLNGQHLLRIIFFEGLPYLKGVEKKPKKLPRRYFNMVPLFDQLMHQHKKCPYRIILQRFCPLMKVRNTGEEELHPLLAQHCAPHRVYLFVKKCLSTVIPQELWGSEHNRLNFFARVRGFLQNGKYERLSVAELMWKMKVNDCDWLKISKTGKIPPCELSYRTQILGQFLAWLLDGYVVSLVRACFYATESVGQKNLIRFYRCEVWEKLQDLGLKDHLSKGQMEELTAAQVAALPKSTIITSLRFIPKTNGMRPITRLKGADVNLGRNKGCAQDLLHVLKACVRSRPSLLGSTVWGEADIHKKLVSIAPAQKEKLQDLYFVKVDVKGAFESLPHHKLIEVVGKAFSPFQDKSVINRHYAKVWSNSYEGLKKSFIKQADIMEGDIRPSNMKGFVMSMQESGKLQHSILVEQRFSLDLRVGEKTPLLTQMLTGSVVKFGEKTYRQCRGIPQGSAVSHMLCCLIYGHLENTLFKGIPKEEGCLMRQVDDFLLITPDIKEALNFLRVMLAGVPQYGLVVNPQKVAVNFHLPECGGPFADINVLPLRCLFPWCGLLIDTHTLDVYRDYSSYAGTSLRYSLTLGSSRSPGQQMKRKLMAVLRLKFSVLLLDLKMNSVEAVYKNLYKLVLLHAHRFHVCARSLPFGMTVAKNPMYFLQMIWDMAEYANHIIRRDNKELDLGNKAQTGVLQFEAVELLFCLSFLVVLSKHRALYKGLLPHLRKRKRSLEHRLGDLRLARVRQASTPRIPADFMAIQV</sequence>
<dbReference type="FunFam" id="1.10.132.70:FF:000002">
    <property type="entry name" value="Telomerase reverse transcriptase"/>
    <property type="match status" value="1"/>
</dbReference>
<dbReference type="InterPro" id="IPR049139">
    <property type="entry name" value="TERT_C"/>
</dbReference>
<evidence type="ECO:0000256" key="5">
    <source>
        <dbReference type="ARBA" id="ARBA00022679"/>
    </source>
</evidence>
<evidence type="ECO:0000256" key="9">
    <source>
        <dbReference type="ARBA" id="ARBA00022884"/>
    </source>
</evidence>
<evidence type="ECO:0000256" key="11">
    <source>
        <dbReference type="ARBA" id="ARBA00022918"/>
    </source>
</evidence>
<evidence type="ECO:0000256" key="13">
    <source>
        <dbReference type="ARBA" id="ARBA00023274"/>
    </source>
</evidence>
<accession>A0AAV1HE75</accession>
<keyword evidence="12 18" id="KW-0539">Nucleus</keyword>
<dbReference type="Pfam" id="PF00078">
    <property type="entry name" value="RVT_1"/>
    <property type="match status" value="1"/>
</dbReference>
<gene>
    <name evidence="21" type="ORF">XNOV1_A010183</name>
</gene>
<protein>
    <recommendedName>
        <fullName evidence="3 18">Telomerase reverse transcriptase</fullName>
        <ecNumber evidence="2 18">2.7.7.49</ecNumber>
    </recommendedName>
    <alternativeName>
        <fullName evidence="14 18">Telomerase catalytic subunit</fullName>
    </alternativeName>
</protein>
<dbReference type="PANTHER" id="PTHR12066">
    <property type="entry name" value="TELOMERASE REVERSE TRANSCRIPTASE"/>
    <property type="match status" value="1"/>
</dbReference>
<keyword evidence="10 18" id="KW-0779">Telomere</keyword>
<dbReference type="GO" id="GO:0070034">
    <property type="term" value="F:telomerase RNA binding"/>
    <property type="evidence" value="ECO:0007669"/>
    <property type="project" value="TreeGrafter"/>
</dbReference>
<dbReference type="GO" id="GO:0022616">
    <property type="term" value="P:DNA strand elongation"/>
    <property type="evidence" value="ECO:0007669"/>
    <property type="project" value="UniProtKB-ARBA"/>
</dbReference>
<evidence type="ECO:0000256" key="6">
    <source>
        <dbReference type="ARBA" id="ARBA00022695"/>
    </source>
</evidence>
<reference evidence="21" key="1">
    <citation type="submission" date="2023-08" db="EMBL/GenBank/DDBJ databases">
        <authorList>
            <person name="Alioto T."/>
            <person name="Alioto T."/>
            <person name="Gomez Garrido J."/>
        </authorList>
    </citation>
    <scope>NUCLEOTIDE SEQUENCE</scope>
</reference>
<evidence type="ECO:0000256" key="10">
    <source>
        <dbReference type="ARBA" id="ARBA00022895"/>
    </source>
</evidence>
<comment type="similarity">
    <text evidence="1 18">Belongs to the reverse transcriptase family. Telomerase subfamily.</text>
</comment>
<comment type="function">
    <text evidence="16 18">Telomerase is a ribonucleoprotein enzyme essential for the replication of chromosome termini in most eukaryotes. It elongates telomeres. It is a reverse transcriptase that adds simple sequence repeats to chromosome ends by copying a template sequence within the RNA component of the enzyme.</text>
</comment>
<comment type="subunit">
    <text evidence="17">Catalytic subunit of the telomerase holoenzyme complex composed minimally of TERT and the telomerase RNA template component (TERC).</text>
</comment>
<feature type="region of interest" description="Disordered" evidence="19">
    <location>
        <begin position="250"/>
        <end position="290"/>
    </location>
</feature>
<keyword evidence="8 18" id="KW-0460">Magnesium</keyword>
<keyword evidence="22" id="KW-1185">Reference proteome</keyword>
<dbReference type="SUPFAM" id="SSF56672">
    <property type="entry name" value="DNA/RNA polymerases"/>
    <property type="match status" value="1"/>
</dbReference>
<dbReference type="SMART" id="SM00975">
    <property type="entry name" value="Telomerase_RBD"/>
    <property type="match status" value="1"/>
</dbReference>
<evidence type="ECO:0000313" key="22">
    <source>
        <dbReference type="Proteomes" id="UP001178508"/>
    </source>
</evidence>
<comment type="catalytic activity">
    <reaction evidence="15 18">
        <text>DNA(n) + a 2'-deoxyribonucleoside 5'-triphosphate = DNA(n+1) + diphosphate</text>
        <dbReference type="Rhea" id="RHEA:22508"/>
        <dbReference type="Rhea" id="RHEA-COMP:17339"/>
        <dbReference type="Rhea" id="RHEA-COMP:17340"/>
        <dbReference type="ChEBI" id="CHEBI:33019"/>
        <dbReference type="ChEBI" id="CHEBI:61560"/>
        <dbReference type="ChEBI" id="CHEBI:173112"/>
        <dbReference type="EC" id="2.7.7.49"/>
    </reaction>
</comment>
<evidence type="ECO:0000256" key="3">
    <source>
        <dbReference type="ARBA" id="ARBA00016182"/>
    </source>
</evidence>
<dbReference type="AlphaFoldDB" id="A0AAV1HE75"/>
<evidence type="ECO:0000256" key="8">
    <source>
        <dbReference type="ARBA" id="ARBA00022842"/>
    </source>
</evidence>
<dbReference type="GO" id="GO:0003720">
    <property type="term" value="F:telomerase activity"/>
    <property type="evidence" value="ECO:0007669"/>
    <property type="project" value="InterPro"/>
</dbReference>
<keyword evidence="4 18" id="KW-0158">Chromosome</keyword>
<dbReference type="FunFam" id="1.10.357.90:FF:000001">
    <property type="entry name" value="Telomerase reverse transcriptase"/>
    <property type="match status" value="1"/>
</dbReference>
<evidence type="ECO:0000259" key="20">
    <source>
        <dbReference type="PROSITE" id="PS50878"/>
    </source>
</evidence>
<dbReference type="Proteomes" id="UP001178508">
    <property type="component" value="Chromosome 21"/>
</dbReference>
<keyword evidence="9" id="KW-0694">RNA-binding</keyword>
<dbReference type="Pfam" id="PF21399">
    <property type="entry name" value="TERT_C"/>
    <property type="match status" value="1"/>
</dbReference>
<keyword evidence="6 18" id="KW-0548">Nucleotidyltransferase</keyword>
<dbReference type="EC" id="2.7.7.49" evidence="2 18"/>
<dbReference type="InterPro" id="IPR021891">
    <property type="entry name" value="Telomerase_RBD"/>
</dbReference>
<keyword evidence="5 18" id="KW-0808">Transferase</keyword>
<feature type="region of interest" description="Disordered" evidence="19">
    <location>
        <begin position="188"/>
        <end position="238"/>
    </location>
</feature>
<dbReference type="PRINTS" id="PR01365">
    <property type="entry name" value="TELOMERASERT"/>
</dbReference>
<evidence type="ECO:0000256" key="4">
    <source>
        <dbReference type="ARBA" id="ARBA00022454"/>
    </source>
</evidence>
<dbReference type="GO" id="GO:0000333">
    <property type="term" value="C:telomerase catalytic core complex"/>
    <property type="evidence" value="ECO:0007669"/>
    <property type="project" value="TreeGrafter"/>
</dbReference>
<dbReference type="Gene3D" id="1.10.357.90">
    <property type="match status" value="1"/>
</dbReference>
<name>A0AAV1HE75_XYRNO</name>
<evidence type="ECO:0000256" key="16">
    <source>
        <dbReference type="ARBA" id="ARBA00057229"/>
    </source>
</evidence>